<protein>
    <submittedName>
        <fullName evidence="3">UGT2B30_0 protein</fullName>
    </submittedName>
</protein>
<keyword evidence="2" id="KW-1133">Transmembrane helix</keyword>
<gene>
    <name evidence="3" type="primary">UGT2B30_0</name>
    <name evidence="3" type="ORF">g.21019</name>
</gene>
<reference evidence="3" key="1">
    <citation type="submission" date="2015-01" db="EMBL/GenBank/DDBJ databases">
        <title>Transcriptome Assembly of Fopius arisanus.</title>
        <authorList>
            <person name="Geib S."/>
        </authorList>
    </citation>
    <scope>NUCLEOTIDE SEQUENCE</scope>
</reference>
<name>A0A0C9RE96_9HYME</name>
<dbReference type="AlphaFoldDB" id="A0A0C9RE96"/>
<proteinExistence type="predicted"/>
<keyword evidence="2" id="KW-0812">Transmembrane</keyword>
<keyword evidence="1" id="KW-0808">Transferase</keyword>
<dbReference type="Pfam" id="PF00201">
    <property type="entry name" value="UDPGT"/>
    <property type="match status" value="1"/>
</dbReference>
<keyword evidence="2" id="KW-0472">Membrane</keyword>
<feature type="transmembrane region" description="Helical" evidence="2">
    <location>
        <begin position="55"/>
        <end position="83"/>
    </location>
</feature>
<evidence type="ECO:0000256" key="1">
    <source>
        <dbReference type="ARBA" id="ARBA00022679"/>
    </source>
</evidence>
<dbReference type="InterPro" id="IPR002213">
    <property type="entry name" value="UDP_glucos_trans"/>
</dbReference>
<accession>A0A0C9RE96</accession>
<dbReference type="EMBL" id="GBYB01011482">
    <property type="protein sequence ID" value="JAG81249.1"/>
    <property type="molecule type" value="Transcribed_RNA"/>
</dbReference>
<evidence type="ECO:0000256" key="2">
    <source>
        <dbReference type="SAM" id="Phobius"/>
    </source>
</evidence>
<organism evidence="3">
    <name type="scientific">Fopius arisanus</name>
    <dbReference type="NCBI Taxonomy" id="64838"/>
    <lineage>
        <taxon>Eukaryota</taxon>
        <taxon>Metazoa</taxon>
        <taxon>Ecdysozoa</taxon>
        <taxon>Arthropoda</taxon>
        <taxon>Hexapoda</taxon>
        <taxon>Insecta</taxon>
        <taxon>Pterygota</taxon>
        <taxon>Neoptera</taxon>
        <taxon>Endopterygota</taxon>
        <taxon>Hymenoptera</taxon>
        <taxon>Apocrita</taxon>
        <taxon>Ichneumonoidea</taxon>
        <taxon>Braconidae</taxon>
        <taxon>Opiinae</taxon>
        <taxon>Fopius</taxon>
    </lineage>
</organism>
<evidence type="ECO:0000313" key="3">
    <source>
        <dbReference type="EMBL" id="JAG81249.1"/>
    </source>
</evidence>
<dbReference type="GO" id="GO:0008194">
    <property type="term" value="F:UDP-glycosyltransferase activity"/>
    <property type="evidence" value="ECO:0007669"/>
    <property type="project" value="InterPro"/>
</dbReference>
<sequence length="102" mass="11565">MAVFVRRVCKRETSGKVSARFTDRPLSAMETAIYWVEYVIRHGNKPLRSPALDLAWWQIALLDVYAVTIFVIVSIIAIITAIIRSLLRAVTTTHLPQAKKIN</sequence>